<organism evidence="1 2">
    <name type="scientific">Candidatus Choladousia intestinavium</name>
    <dbReference type="NCBI Taxonomy" id="2840727"/>
    <lineage>
        <taxon>Bacteria</taxon>
        <taxon>Bacillati</taxon>
        <taxon>Bacillota</taxon>
        <taxon>Clostridia</taxon>
        <taxon>Lachnospirales</taxon>
        <taxon>Lachnospiraceae</taxon>
        <taxon>Lachnospiraceae incertae sedis</taxon>
        <taxon>Candidatus Choladousia</taxon>
    </lineage>
</organism>
<evidence type="ECO:0008006" key="3">
    <source>
        <dbReference type="Google" id="ProtNLM"/>
    </source>
</evidence>
<comment type="caution">
    <text evidence="1">The sequence shown here is derived from an EMBL/GenBank/DDBJ whole genome shotgun (WGS) entry which is preliminary data.</text>
</comment>
<evidence type="ECO:0000313" key="1">
    <source>
        <dbReference type="EMBL" id="HIR14539.1"/>
    </source>
</evidence>
<dbReference type="AlphaFoldDB" id="A0A9D1AEM6"/>
<feature type="non-terminal residue" evidence="1">
    <location>
        <position position="1"/>
    </location>
</feature>
<dbReference type="Proteomes" id="UP000886757">
    <property type="component" value="Unassembled WGS sequence"/>
</dbReference>
<proteinExistence type="predicted"/>
<dbReference type="EMBL" id="DVGK01000131">
    <property type="protein sequence ID" value="HIR14539.1"/>
    <property type="molecule type" value="Genomic_DNA"/>
</dbReference>
<accession>A0A9D1AEM6</accession>
<reference evidence="1" key="2">
    <citation type="journal article" date="2021" name="PeerJ">
        <title>Extensive microbial diversity within the chicken gut microbiome revealed by metagenomics and culture.</title>
        <authorList>
            <person name="Gilroy R."/>
            <person name="Ravi A."/>
            <person name="Getino M."/>
            <person name="Pursley I."/>
            <person name="Horton D.L."/>
            <person name="Alikhan N.F."/>
            <person name="Baker D."/>
            <person name="Gharbi K."/>
            <person name="Hall N."/>
            <person name="Watson M."/>
            <person name="Adriaenssens E.M."/>
            <person name="Foster-Nyarko E."/>
            <person name="Jarju S."/>
            <person name="Secka A."/>
            <person name="Antonio M."/>
            <person name="Oren A."/>
            <person name="Chaudhuri R.R."/>
            <person name="La Ragione R."/>
            <person name="Hildebrand F."/>
            <person name="Pallen M.J."/>
        </authorList>
    </citation>
    <scope>NUCLEOTIDE SEQUENCE</scope>
    <source>
        <strain evidence="1">ChiSjej4B22-8148</strain>
    </source>
</reference>
<sequence length="72" mass="7648">ETEEEKNSSITELGGLKSVRLFGGGYGHGIGMSQCGAAQMAQEGADYQEILLFYYQESGKIHEVGEESSSAG</sequence>
<gene>
    <name evidence="1" type="ORF">IAB31_11525</name>
</gene>
<protein>
    <recommendedName>
        <fullName evidence="3">SpoIID/LytB domain-containing protein</fullName>
    </recommendedName>
</protein>
<evidence type="ECO:0000313" key="2">
    <source>
        <dbReference type="Proteomes" id="UP000886757"/>
    </source>
</evidence>
<name>A0A9D1AEM6_9FIRM</name>
<reference evidence="1" key="1">
    <citation type="submission" date="2020-10" db="EMBL/GenBank/DDBJ databases">
        <authorList>
            <person name="Gilroy R."/>
        </authorList>
    </citation>
    <scope>NUCLEOTIDE SEQUENCE</scope>
    <source>
        <strain evidence="1">ChiSjej4B22-8148</strain>
    </source>
</reference>